<feature type="domain" description="Kinesin motor" evidence="8">
    <location>
        <begin position="1"/>
        <end position="276"/>
    </location>
</feature>
<evidence type="ECO:0000259" key="8">
    <source>
        <dbReference type="PROSITE" id="PS50067"/>
    </source>
</evidence>
<dbReference type="SUPFAM" id="SSF52540">
    <property type="entry name" value="P-loop containing nucleoside triphosphate hydrolases"/>
    <property type="match status" value="1"/>
</dbReference>
<sequence length="2066" mass="225072">MVHDAVSRPIVADAMQGINGTVFVYGQTSSGKTHTMMGTDDHPGIIPQAIDDIFESIEAQNDREFLLRVSFLEIYNENISDLFNGSNTNLKIHETVEGDIFIGDLTEEVVYTPEDVLSLLERGLRNRKVGATRMNDHSSRSHTIFRFVIESREYVPETSENAGRESLQGAVRVSHLNLVDLAGSERIANTGAEGMRLKEGASINKSLHCLGNVISKLTESTDAAHVPYRDSKLTRILQNSLGGNARTGIICTVTAAAVHQDETISTLKFATRAKKICNHAVVNEVYDEKAQIVKLRKQIRELEKEKLELESGAAVQQLEAEKAQLARDLAAQKENISKLSTMLLHSDALIQPSPRVQNPRARRNERRKTWAAPKHRRSMMRSRMSILPGSGSGIGGRRSILPSADVLLNSSEPMETAVEGPVDTSRRRRQARPAASATDSGTFSRQEVLEGKNRQLERQVRELEDALNSVNELLEGTIRDKDRVTEQLEQAMAQAAAAPAQEVGPSPSEIEELHQKLKAAAEHAEELVCAKKQCEEYLQHQLQEQRDLNNMLKDELEAFQSITPPASPSGAVRAAVGPLESTIEELRAQLAVHEDTIKNLQGEQATREASHNQAMEELRESARAEAEAQLREELEDMAKQVGAANDAKQAAEDNAYMLEHQLNTTRSKLEAATQELQQARGEDQSTESKTETDAATSVLQQRVDELEAEREEFLATLQPFGLGAPADLLAYLNGIKTSVEAMQAETLAQSTAATEAEAKVAELTNQLDALNATAAHAFELEGQLQKAQQEAATSNQARAAAEEACATATANAEHLQRQLAALQAARDTLESSMSALATQMAENGAQDAALAELHAQMAQVQQERVLAEQARDQFEHDCQKWQAKANELKKTLADRDWEADEGSWHTTRRMEELQAEADDNEARCEALLEDFQVLESQNEELVLATQELELRVHMLESQSTTSTAALQVDVTQSETTHVATSSLQALLAHAEQHIAELEAERDGLAHAVEELHGGDEDAIEVACAFAEAAFDYSVRQSLAETRAQLEVAETRLAVVMAQESAQPEASDVLTPRREALQAECTMLRQQVAELRDAKEQASPQQTAATPPTAPSTAARARKGLLSKLTKSVSRSVSKAVKRKRLGRKTAIDSPMVGGAVSAFDMEAAAVANESPMPMEEDGPAVSPEMAAALHDLAELREAHTSLETNFVAASEMAERLQAQLTAAKLEAAEIQEAFAIAQQQREAMAAELEALQSEPASEPTVDEATMAALKSERDALQTQLEDMVTQDSYDEQVERVLELDGRLTRSQACVTEMEQQLEALCHERDLFQAKCVVFEQKEESMRQELEHLREARLSAEPVVDEDLTAKFQALESKHTSLTAELASVTARLSAEVESKQTDLDDLRVRVAEMTTQLSAAQQAHDSVMQELTEARAQLTAAADQEALAAEHEAQVAALRAQLATLQAAQASAENDLAASAAQRDEAEARASELHAQLAQTQQEKETVCTELAKTRDELSQAEQSHKHETAGVSASLEEAEQARAAAEHELSVQREQADLARAEVASLHEKLAELQTAERDAATSRTELEEALQKLATTQSKLSEVEQALAAADSAQASLEAEHATQVREHQEQVEELQDTVEGLRLHCTELEAQIAAIDSTNTANEEVTTLTLQLEHAQRARDEAVAETENLKAQLAEAEEKLVAVQQKSLDTRAELQRVELRLTKMKSKHDRLHQTIVAGDNYLEMRIASLTEELEARTGELQALREGLEREGARDAEMDDLRAQISRLQEEREDVAAAAARARQATQEIEALQEELTQARACLSGIDSTENTLKAALLDVREENHRLRSLVDKLRVVEPTSSDASQAGSTTAVGGPDHEVSLVDPNASLVARARAVRSAASDAGSGTAGVGARVVRAMSALEPDVGETTLENVAPEAAATPTNAAPSLEPSGSGSGKRGAALSSSATSSPSRPAAKRPLSERIQNTPSKDLFGRSKQKAEMIRQASGKEDTQQVRFQLPSGEQVTTGDEVVAPRDPVAAGSQLARKSRQAEVRSDIDRDEHPAECAPQ</sequence>
<reference evidence="9 10" key="1">
    <citation type="journal article" date="2008" name="Nature">
        <title>The genome of the choanoflagellate Monosiga brevicollis and the origin of metazoans.</title>
        <authorList>
            <consortium name="JGI Sequencing"/>
            <person name="King N."/>
            <person name="Westbrook M.J."/>
            <person name="Young S.L."/>
            <person name="Kuo A."/>
            <person name="Abedin M."/>
            <person name="Chapman J."/>
            <person name="Fairclough S."/>
            <person name="Hellsten U."/>
            <person name="Isogai Y."/>
            <person name="Letunic I."/>
            <person name="Marr M."/>
            <person name="Pincus D."/>
            <person name="Putnam N."/>
            <person name="Rokas A."/>
            <person name="Wright K.J."/>
            <person name="Zuzow R."/>
            <person name="Dirks W."/>
            <person name="Good M."/>
            <person name="Goodstein D."/>
            <person name="Lemons D."/>
            <person name="Li W."/>
            <person name="Lyons J.B."/>
            <person name="Morris A."/>
            <person name="Nichols S."/>
            <person name="Richter D.J."/>
            <person name="Salamov A."/>
            <person name="Bork P."/>
            <person name="Lim W.A."/>
            <person name="Manning G."/>
            <person name="Miller W.T."/>
            <person name="McGinnis W."/>
            <person name="Shapiro H."/>
            <person name="Tjian R."/>
            <person name="Grigoriev I.V."/>
            <person name="Rokhsar D."/>
        </authorList>
    </citation>
    <scope>NUCLEOTIDE SEQUENCE [LARGE SCALE GENOMIC DNA]</scope>
    <source>
        <strain evidence="10">MX1 / ATCC 50154</strain>
    </source>
</reference>
<name>A9V9C8_MONBE</name>
<dbReference type="PROSITE" id="PS50067">
    <property type="entry name" value="KINESIN_MOTOR_2"/>
    <property type="match status" value="1"/>
</dbReference>
<dbReference type="GO" id="GO:0000278">
    <property type="term" value="P:mitotic cell cycle"/>
    <property type="evidence" value="ECO:0000318"/>
    <property type="project" value="GO_Central"/>
</dbReference>
<dbReference type="CDD" id="cd01374">
    <property type="entry name" value="KISc_CENP_E"/>
    <property type="match status" value="1"/>
</dbReference>
<feature type="compositionally biased region" description="Low complexity" evidence="7">
    <location>
        <begin position="1929"/>
        <end position="1943"/>
    </location>
</feature>
<dbReference type="GO" id="GO:0003777">
    <property type="term" value="F:microtubule motor activity"/>
    <property type="evidence" value="ECO:0007669"/>
    <property type="project" value="InterPro"/>
</dbReference>
<dbReference type="PANTHER" id="PTHR47968:SF75">
    <property type="entry name" value="CENTROMERE-ASSOCIATED PROTEIN E"/>
    <property type="match status" value="1"/>
</dbReference>
<feature type="compositionally biased region" description="Basic and acidic residues" evidence="7">
    <location>
        <begin position="2046"/>
        <end position="2066"/>
    </location>
</feature>
<dbReference type="KEGG" id="mbr:MONBRDRAFT_34081"/>
<feature type="compositionally biased region" description="Low complexity" evidence="7">
    <location>
        <begin position="1097"/>
        <end position="1114"/>
    </location>
</feature>
<feature type="region of interest" description="Disordered" evidence="7">
    <location>
        <begin position="355"/>
        <end position="378"/>
    </location>
</feature>
<dbReference type="InterPro" id="IPR027640">
    <property type="entry name" value="Kinesin-like_fam"/>
</dbReference>
<evidence type="ECO:0000256" key="6">
    <source>
        <dbReference type="SAM" id="Coils"/>
    </source>
</evidence>
<feature type="region of interest" description="Disordered" evidence="7">
    <location>
        <begin position="1090"/>
        <end position="1115"/>
    </location>
</feature>
<keyword evidence="10" id="KW-1185">Reference proteome</keyword>
<feature type="coiled-coil region" evidence="6">
    <location>
        <begin position="753"/>
        <end position="937"/>
    </location>
</feature>
<feature type="region of interest" description="Disordered" evidence="7">
    <location>
        <begin position="1472"/>
        <end position="1499"/>
    </location>
</feature>
<feature type="coiled-coil region" evidence="6">
    <location>
        <begin position="285"/>
        <end position="342"/>
    </location>
</feature>
<dbReference type="GO" id="GO:0005524">
    <property type="term" value="F:ATP binding"/>
    <property type="evidence" value="ECO:0007669"/>
    <property type="project" value="UniProtKB-UniRule"/>
</dbReference>
<evidence type="ECO:0000256" key="4">
    <source>
        <dbReference type="ARBA" id="ARBA00023175"/>
    </source>
</evidence>
<feature type="coiled-coil region" evidence="6">
    <location>
        <begin position="1310"/>
        <end position="1351"/>
    </location>
</feature>
<dbReference type="PRINTS" id="PR00380">
    <property type="entry name" value="KINESINHEAVY"/>
</dbReference>
<feature type="coiled-coil region" evidence="6">
    <location>
        <begin position="980"/>
        <end position="1007"/>
    </location>
</feature>
<evidence type="ECO:0000256" key="3">
    <source>
        <dbReference type="ARBA" id="ARBA00023054"/>
    </source>
</evidence>
<dbReference type="PROSITE" id="PS00411">
    <property type="entry name" value="KINESIN_MOTOR_1"/>
    <property type="match status" value="1"/>
</dbReference>
<dbReference type="InterPro" id="IPR001752">
    <property type="entry name" value="Kinesin_motor_dom"/>
</dbReference>
<dbReference type="SMART" id="SM00129">
    <property type="entry name" value="KISc"/>
    <property type="match status" value="1"/>
</dbReference>
<feature type="region of interest" description="Disordered" evidence="7">
    <location>
        <begin position="1512"/>
        <end position="1547"/>
    </location>
</feature>
<dbReference type="GO" id="GO:0005874">
    <property type="term" value="C:microtubule"/>
    <property type="evidence" value="ECO:0000318"/>
    <property type="project" value="GO_Central"/>
</dbReference>
<evidence type="ECO:0000256" key="1">
    <source>
        <dbReference type="ARBA" id="ARBA00022741"/>
    </source>
</evidence>
<feature type="region of interest" description="Disordered" evidence="7">
    <location>
        <begin position="675"/>
        <end position="697"/>
    </location>
</feature>
<feature type="compositionally biased region" description="Basic and acidic residues" evidence="7">
    <location>
        <begin position="1512"/>
        <end position="1525"/>
    </location>
</feature>
<feature type="region of interest" description="Disordered" evidence="7">
    <location>
        <begin position="412"/>
        <end position="451"/>
    </location>
</feature>
<dbReference type="GeneID" id="5894592"/>
<accession>A9V9C8</accession>
<dbReference type="Gene3D" id="3.40.850.10">
    <property type="entry name" value="Kinesin motor domain"/>
    <property type="match status" value="1"/>
</dbReference>
<feature type="binding site" evidence="5">
    <location>
        <begin position="26"/>
        <end position="33"/>
    </location>
    <ligand>
        <name>ATP</name>
        <dbReference type="ChEBI" id="CHEBI:30616"/>
    </ligand>
</feature>
<dbReference type="GO" id="GO:0007018">
    <property type="term" value="P:microtubule-based movement"/>
    <property type="evidence" value="ECO:0000318"/>
    <property type="project" value="GO_Central"/>
</dbReference>
<keyword evidence="3 6" id="KW-0175">Coiled coil</keyword>
<keyword evidence="4 5" id="KW-0505">Motor protein</keyword>
<dbReference type="InterPro" id="IPR036961">
    <property type="entry name" value="Kinesin_motor_dom_sf"/>
</dbReference>
<proteinExistence type="inferred from homology"/>
<evidence type="ECO:0000256" key="2">
    <source>
        <dbReference type="ARBA" id="ARBA00022840"/>
    </source>
</evidence>
<dbReference type="PANTHER" id="PTHR47968">
    <property type="entry name" value="CENTROMERE PROTEIN E"/>
    <property type="match status" value="1"/>
</dbReference>
<feature type="region of interest" description="Disordered" evidence="7">
    <location>
        <begin position="602"/>
        <end position="628"/>
    </location>
</feature>
<dbReference type="InterPro" id="IPR027417">
    <property type="entry name" value="P-loop_NTPase"/>
</dbReference>
<dbReference type="InterPro" id="IPR019821">
    <property type="entry name" value="Kinesin_motor_CS"/>
</dbReference>
<keyword evidence="2 5" id="KW-0067">ATP-binding</keyword>
<dbReference type="OMA" id="AGIQMDG"/>
<dbReference type="RefSeq" id="XP_001749386.1">
    <property type="nucleotide sequence ID" value="XM_001749334.1"/>
</dbReference>
<dbReference type="STRING" id="81824.A9V9C8"/>
<dbReference type="Pfam" id="PF00225">
    <property type="entry name" value="Kinesin"/>
    <property type="match status" value="1"/>
</dbReference>
<dbReference type="EMBL" id="CH991570">
    <property type="protein sequence ID" value="EDQ85907.1"/>
    <property type="molecule type" value="Genomic_DNA"/>
</dbReference>
<gene>
    <name evidence="9" type="ORF">MONBRDRAFT_34081</name>
</gene>
<feature type="compositionally biased region" description="Basic and acidic residues" evidence="7">
    <location>
        <begin position="605"/>
        <end position="628"/>
    </location>
</feature>
<feature type="compositionally biased region" description="Polar residues" evidence="7">
    <location>
        <begin position="1857"/>
        <end position="1870"/>
    </location>
</feature>
<protein>
    <recommendedName>
        <fullName evidence="8">Kinesin motor domain-containing protein</fullName>
    </recommendedName>
</protein>
<evidence type="ECO:0000313" key="10">
    <source>
        <dbReference type="Proteomes" id="UP000001357"/>
    </source>
</evidence>
<dbReference type="GO" id="GO:0008017">
    <property type="term" value="F:microtubule binding"/>
    <property type="evidence" value="ECO:0000318"/>
    <property type="project" value="GO_Central"/>
</dbReference>
<keyword evidence="1 5" id="KW-0547">Nucleotide-binding</keyword>
<feature type="compositionally biased region" description="Basic and acidic residues" evidence="7">
    <location>
        <begin position="680"/>
        <end position="692"/>
    </location>
</feature>
<comment type="similarity">
    <text evidence="5">Belongs to the TRAFAC class myosin-kinesin ATPase superfamily. Kinesin family.</text>
</comment>
<evidence type="ECO:0000313" key="9">
    <source>
        <dbReference type="EMBL" id="EDQ85907.1"/>
    </source>
</evidence>
<evidence type="ECO:0000256" key="5">
    <source>
        <dbReference type="PROSITE-ProRule" id="PRU00283"/>
    </source>
</evidence>
<dbReference type="eggNOG" id="KOG0242">
    <property type="taxonomic scope" value="Eukaryota"/>
</dbReference>
<feature type="region of interest" description="Disordered" evidence="7">
    <location>
        <begin position="1924"/>
        <end position="2066"/>
    </location>
</feature>
<feature type="compositionally biased region" description="Basic and acidic residues" evidence="7">
    <location>
        <begin position="1478"/>
        <end position="1488"/>
    </location>
</feature>
<feature type="coiled-coil region" evidence="6">
    <location>
        <begin position="1185"/>
        <end position="1286"/>
    </location>
</feature>
<dbReference type="InParanoid" id="A9V9C8"/>
<organism evidence="9 10">
    <name type="scientific">Monosiga brevicollis</name>
    <name type="common">Choanoflagellate</name>
    <dbReference type="NCBI Taxonomy" id="81824"/>
    <lineage>
        <taxon>Eukaryota</taxon>
        <taxon>Choanoflagellata</taxon>
        <taxon>Craspedida</taxon>
        <taxon>Salpingoecidae</taxon>
        <taxon>Monosiga</taxon>
    </lineage>
</organism>
<feature type="region of interest" description="Disordered" evidence="7">
    <location>
        <begin position="1857"/>
        <end position="1878"/>
    </location>
</feature>
<evidence type="ECO:0000256" key="7">
    <source>
        <dbReference type="SAM" id="MobiDB-lite"/>
    </source>
</evidence>
<dbReference type="SUPFAM" id="SSF57997">
    <property type="entry name" value="Tropomyosin"/>
    <property type="match status" value="1"/>
</dbReference>
<dbReference type="Proteomes" id="UP000001357">
    <property type="component" value="Unassembled WGS sequence"/>
</dbReference>
<dbReference type="Gene3D" id="1.10.287.1490">
    <property type="match status" value="2"/>
</dbReference>
<feature type="compositionally biased region" description="Basic and acidic residues" evidence="7">
    <location>
        <begin position="1989"/>
        <end position="2010"/>
    </location>
</feature>
<feature type="compositionally biased region" description="Low complexity" evidence="7">
    <location>
        <begin position="1958"/>
        <end position="1975"/>
    </location>
</feature>